<sequence>MSDLSNCLYKQEIKRTVEAALKEPPTAIRFKDLGEEVIKEFNLFLFQNEMKKIVAVTSTLVSVLNLEETVT</sequence>
<dbReference type="WBParaSite" id="SVE_1028300.1">
    <property type="protein sequence ID" value="SVE_1028300.1"/>
    <property type="gene ID" value="SVE_1028300"/>
</dbReference>
<proteinExistence type="predicted"/>
<evidence type="ECO:0000313" key="1">
    <source>
        <dbReference type="Proteomes" id="UP000035680"/>
    </source>
</evidence>
<evidence type="ECO:0000313" key="2">
    <source>
        <dbReference type="WBParaSite" id="SVE_1028300.1"/>
    </source>
</evidence>
<keyword evidence="1" id="KW-1185">Reference proteome</keyword>
<dbReference type="Proteomes" id="UP000035680">
    <property type="component" value="Unassembled WGS sequence"/>
</dbReference>
<protein>
    <submittedName>
        <fullName evidence="2">Dynein light chain</fullName>
    </submittedName>
</protein>
<organism evidence="1 2">
    <name type="scientific">Strongyloides venezuelensis</name>
    <name type="common">Threadworm</name>
    <dbReference type="NCBI Taxonomy" id="75913"/>
    <lineage>
        <taxon>Eukaryota</taxon>
        <taxon>Metazoa</taxon>
        <taxon>Ecdysozoa</taxon>
        <taxon>Nematoda</taxon>
        <taxon>Chromadorea</taxon>
        <taxon>Rhabditida</taxon>
        <taxon>Tylenchina</taxon>
        <taxon>Panagrolaimomorpha</taxon>
        <taxon>Strongyloidoidea</taxon>
        <taxon>Strongyloididae</taxon>
        <taxon>Strongyloides</taxon>
    </lineage>
</organism>
<name>A0A0K0FMQ5_STRVS</name>
<accession>A0A0K0FMQ5</accession>
<reference evidence="2" key="2">
    <citation type="submission" date="2015-08" db="UniProtKB">
        <authorList>
            <consortium name="WormBaseParasite"/>
        </authorList>
    </citation>
    <scope>IDENTIFICATION</scope>
</reference>
<reference evidence="1" key="1">
    <citation type="submission" date="2014-07" db="EMBL/GenBank/DDBJ databases">
        <authorList>
            <person name="Martin A.A"/>
            <person name="De Silva N."/>
        </authorList>
    </citation>
    <scope>NUCLEOTIDE SEQUENCE</scope>
</reference>
<dbReference type="AlphaFoldDB" id="A0A0K0FMQ5"/>